<keyword evidence="8 10" id="KW-1133">Transmembrane helix</keyword>
<dbReference type="NCBIfam" id="TIGR03919">
    <property type="entry name" value="T7SS_EccB"/>
    <property type="match status" value="1"/>
</dbReference>
<evidence type="ECO:0000256" key="7">
    <source>
        <dbReference type="ARBA" id="ARBA00022840"/>
    </source>
</evidence>
<dbReference type="InterPro" id="IPR044857">
    <property type="entry name" value="T7SS_EccB_R1"/>
</dbReference>
<organism evidence="11 12">
    <name type="scientific">Amycolatopsis minnesotensis</name>
    <dbReference type="NCBI Taxonomy" id="337894"/>
    <lineage>
        <taxon>Bacteria</taxon>
        <taxon>Bacillati</taxon>
        <taxon>Actinomycetota</taxon>
        <taxon>Actinomycetes</taxon>
        <taxon>Pseudonocardiales</taxon>
        <taxon>Pseudonocardiaceae</taxon>
        <taxon>Amycolatopsis</taxon>
    </lineage>
</organism>
<dbReference type="Gene3D" id="3.30.2390.20">
    <property type="entry name" value="Type VII secretion system EccB, repeat 1 domain"/>
    <property type="match status" value="1"/>
</dbReference>
<dbReference type="InterPro" id="IPR042485">
    <property type="entry name" value="T7SS_EccB_R3"/>
</dbReference>
<evidence type="ECO:0000256" key="9">
    <source>
        <dbReference type="ARBA" id="ARBA00023136"/>
    </source>
</evidence>
<dbReference type="InterPro" id="IPR007795">
    <property type="entry name" value="T7SS_EccB"/>
</dbReference>
<comment type="caution">
    <text evidence="11">The sequence shown here is derived from an EMBL/GenBank/DDBJ whole genome shotgun (WGS) entry which is preliminary data.</text>
</comment>
<keyword evidence="3" id="KW-1003">Cell membrane</keyword>
<dbReference type="Pfam" id="PF05108">
    <property type="entry name" value="T7SS_ESX1_EccB"/>
    <property type="match status" value="1"/>
</dbReference>
<dbReference type="EMBL" id="BAAANN010000036">
    <property type="protein sequence ID" value="GAA1982250.1"/>
    <property type="molecule type" value="Genomic_DNA"/>
</dbReference>
<evidence type="ECO:0000256" key="2">
    <source>
        <dbReference type="ARBA" id="ARBA00008149"/>
    </source>
</evidence>
<keyword evidence="4 10" id="KW-0812">Transmembrane</keyword>
<keyword evidence="7" id="KW-0067">ATP-binding</keyword>
<proteinExistence type="inferred from homology"/>
<accession>A0ABN2S8I3</accession>
<dbReference type="RefSeq" id="WP_344428762.1">
    <property type="nucleotide sequence ID" value="NZ_BAAANN010000036.1"/>
</dbReference>
<evidence type="ECO:0000256" key="5">
    <source>
        <dbReference type="ARBA" id="ARBA00022741"/>
    </source>
</evidence>
<comment type="similarity">
    <text evidence="2">Belongs to the EccB family.</text>
</comment>
<evidence type="ECO:0000256" key="4">
    <source>
        <dbReference type="ARBA" id="ARBA00022692"/>
    </source>
</evidence>
<reference evidence="11 12" key="1">
    <citation type="journal article" date="2019" name="Int. J. Syst. Evol. Microbiol.">
        <title>The Global Catalogue of Microorganisms (GCM) 10K type strain sequencing project: providing services to taxonomists for standard genome sequencing and annotation.</title>
        <authorList>
            <consortium name="The Broad Institute Genomics Platform"/>
            <consortium name="The Broad Institute Genome Sequencing Center for Infectious Disease"/>
            <person name="Wu L."/>
            <person name="Ma J."/>
        </authorList>
    </citation>
    <scope>NUCLEOTIDE SEQUENCE [LARGE SCALE GENOMIC DNA]</scope>
    <source>
        <strain evidence="11 12">JCM 14545</strain>
    </source>
</reference>
<dbReference type="PANTHER" id="PTHR40765">
    <property type="entry name" value="ESX-2 SECRETION SYSTEM ATPASE ECCB2"/>
    <property type="match status" value="1"/>
</dbReference>
<dbReference type="Gene3D" id="2.40.50.910">
    <property type="entry name" value="Type VII secretion system EccB, repeat 3 domain"/>
    <property type="match status" value="1"/>
</dbReference>
<keyword evidence="9 10" id="KW-0472">Membrane</keyword>
<evidence type="ECO:0000256" key="1">
    <source>
        <dbReference type="ARBA" id="ARBA00004162"/>
    </source>
</evidence>
<evidence type="ECO:0000313" key="12">
    <source>
        <dbReference type="Proteomes" id="UP001501116"/>
    </source>
</evidence>
<sequence>MYTRRDQVDAYSFVTGRLASAVLRADPDGPERPLRRTGIGLIVGIMISLLVVAIIVVLHLFTGMGAGRTAWKQPGALIVAEDSGSRYMMVDGLLRPVLNQASARLITGKAPAVVTVKSPELADVPRGAPIGILGAPDALPGGSADSPWTVCAGNDQSGFKLSVTVGAATGATEATDRQGVLVSGDGQLYLAWQGTKLRIVAPWVPRALGMDAAQAVPVDSSWLNALPSGPDIGSPPLARDEGKAGPTISGTSTVVGQLVVVPEAVGGNSFVAQDGGLVPVTPTVAALLNADPAWSKKEALRIAPSELATQAVLPAPVWQAALPATPPNALDLTGRVPCVLWHGESSRLVTAPPPRGNAQSNQTAGVVRDGRVADRVEVLPGAGFLARTRPAPGVPGAGSYLVTESGAKFPVASADAATALGFSADSARLVPAELLALLPTGPVLEKINSTPKE</sequence>
<keyword evidence="5" id="KW-0547">Nucleotide-binding</keyword>
<evidence type="ECO:0000313" key="11">
    <source>
        <dbReference type="EMBL" id="GAA1982250.1"/>
    </source>
</evidence>
<gene>
    <name evidence="11" type="primary">eccB_4</name>
    <name evidence="11" type="ORF">GCM10009754_68950</name>
</gene>
<name>A0ABN2S8I3_9PSEU</name>
<evidence type="ECO:0000256" key="3">
    <source>
        <dbReference type="ARBA" id="ARBA00022475"/>
    </source>
</evidence>
<keyword evidence="12" id="KW-1185">Reference proteome</keyword>
<dbReference type="PANTHER" id="PTHR40765:SF2">
    <property type="entry name" value="ESX-2 SECRETION SYSTEM ATPASE ECCB2"/>
    <property type="match status" value="1"/>
</dbReference>
<protein>
    <submittedName>
        <fullName evidence="11">Type VII secretion protein EccB</fullName>
    </submittedName>
</protein>
<keyword evidence="6" id="KW-0378">Hydrolase</keyword>
<dbReference type="Proteomes" id="UP001501116">
    <property type="component" value="Unassembled WGS sequence"/>
</dbReference>
<comment type="subcellular location">
    <subcellularLocation>
        <location evidence="1">Cell membrane</location>
        <topology evidence="1">Single-pass membrane protein</topology>
    </subcellularLocation>
</comment>
<evidence type="ECO:0000256" key="10">
    <source>
        <dbReference type="SAM" id="Phobius"/>
    </source>
</evidence>
<evidence type="ECO:0000256" key="8">
    <source>
        <dbReference type="ARBA" id="ARBA00022989"/>
    </source>
</evidence>
<feature type="transmembrane region" description="Helical" evidence="10">
    <location>
        <begin position="39"/>
        <end position="62"/>
    </location>
</feature>
<evidence type="ECO:0000256" key="6">
    <source>
        <dbReference type="ARBA" id="ARBA00022801"/>
    </source>
</evidence>